<dbReference type="EC" id="2.3.2.27" evidence="10"/>
<dbReference type="InterPro" id="IPR004162">
    <property type="entry name" value="SINA-like_animal"/>
</dbReference>
<keyword evidence="6 9" id="KW-0863">Zinc-finger</keyword>
<feature type="compositionally biased region" description="Basic and acidic residues" evidence="11">
    <location>
        <begin position="736"/>
        <end position="745"/>
    </location>
</feature>
<evidence type="ECO:0000259" key="12">
    <source>
        <dbReference type="PROSITE" id="PS50089"/>
    </source>
</evidence>
<dbReference type="Gene3D" id="3.30.40.10">
    <property type="entry name" value="Zinc/RING finger domain, C3HC4 (zinc finger)"/>
    <property type="match status" value="3"/>
</dbReference>
<dbReference type="SUPFAM" id="SSF57850">
    <property type="entry name" value="RING/U-box"/>
    <property type="match status" value="1"/>
</dbReference>
<dbReference type="Pfam" id="PF21361">
    <property type="entry name" value="Sina_ZnF"/>
    <property type="match status" value="1"/>
</dbReference>
<comment type="function">
    <text evidence="10">E3 ubiquitin-protein ligase that mediates ubiquitination and subsequent proteasomal degradation of target proteins. E3 ubiquitin ligases accept ubiquitin from an E2 ubiquitin-conjugating enzyme in the form of a thioester and then directly transfers the ubiquitin to targeted substrates.</text>
</comment>
<dbReference type="PROSITE" id="PS51081">
    <property type="entry name" value="ZF_SIAH"/>
    <property type="match status" value="2"/>
</dbReference>
<comment type="domain">
    <text evidence="10">The RING-type zinc finger domain is essential for ubiquitin ligase activity.</text>
</comment>
<comment type="pathway">
    <text evidence="2 10">Protein modification; protein ubiquitination.</text>
</comment>
<dbReference type="SMART" id="SM00184">
    <property type="entry name" value="RING"/>
    <property type="match status" value="2"/>
</dbReference>
<feature type="domain" description="RING-type" evidence="12">
    <location>
        <begin position="27"/>
        <end position="62"/>
    </location>
</feature>
<evidence type="ECO:0000256" key="7">
    <source>
        <dbReference type="ARBA" id="ARBA00022786"/>
    </source>
</evidence>
<evidence type="ECO:0000313" key="14">
    <source>
        <dbReference type="EMBL" id="CAL8106742.1"/>
    </source>
</evidence>
<reference evidence="14 15" key="1">
    <citation type="submission" date="2024-08" db="EMBL/GenBank/DDBJ databases">
        <authorList>
            <person name="Cucini C."/>
            <person name="Frati F."/>
        </authorList>
    </citation>
    <scope>NUCLEOTIDE SEQUENCE [LARGE SCALE GENOMIC DNA]</scope>
</reference>
<keyword evidence="5 10" id="KW-0479">Metal-binding</keyword>
<dbReference type="InterPro" id="IPR013083">
    <property type="entry name" value="Znf_RING/FYVE/PHD"/>
</dbReference>
<feature type="region of interest" description="Disordered" evidence="11">
    <location>
        <begin position="764"/>
        <end position="787"/>
    </location>
</feature>
<comment type="caution">
    <text evidence="14">The sequence shown here is derived from an EMBL/GenBank/DDBJ whole genome shotgun (WGS) entry which is preliminary data.</text>
</comment>
<protein>
    <recommendedName>
        <fullName evidence="10">E3 ubiquitin-protein ligase</fullName>
        <ecNumber evidence="10">2.3.2.27</ecNumber>
    </recommendedName>
</protein>
<evidence type="ECO:0000256" key="6">
    <source>
        <dbReference type="ARBA" id="ARBA00022771"/>
    </source>
</evidence>
<evidence type="ECO:0000256" key="2">
    <source>
        <dbReference type="ARBA" id="ARBA00004906"/>
    </source>
</evidence>
<evidence type="ECO:0000256" key="1">
    <source>
        <dbReference type="ARBA" id="ARBA00000900"/>
    </source>
</evidence>
<keyword evidence="4" id="KW-0808">Transferase</keyword>
<evidence type="ECO:0000256" key="9">
    <source>
        <dbReference type="PROSITE-ProRule" id="PRU00455"/>
    </source>
</evidence>
<evidence type="ECO:0000313" key="15">
    <source>
        <dbReference type="Proteomes" id="UP001642540"/>
    </source>
</evidence>
<evidence type="ECO:0000256" key="4">
    <source>
        <dbReference type="ARBA" id="ARBA00022679"/>
    </source>
</evidence>
<name>A0ABP1QKR0_9HEXA</name>
<dbReference type="EMBL" id="CAXLJM020000038">
    <property type="protein sequence ID" value="CAL8106742.1"/>
    <property type="molecule type" value="Genomic_DNA"/>
</dbReference>
<feature type="region of interest" description="Disordered" evidence="11">
    <location>
        <begin position="354"/>
        <end position="373"/>
    </location>
</feature>
<feature type="compositionally biased region" description="Basic and acidic residues" evidence="11">
    <location>
        <begin position="702"/>
        <end position="714"/>
    </location>
</feature>
<dbReference type="SUPFAM" id="SSF49599">
    <property type="entry name" value="TRAF domain-like"/>
    <property type="match status" value="2"/>
</dbReference>
<evidence type="ECO:0000256" key="8">
    <source>
        <dbReference type="ARBA" id="ARBA00022833"/>
    </source>
</evidence>
<sequence length="1020" mass="113801">MSSRRNKNRNSGNNEDASKLIRENMKCPVCLEVLLPPIYQCETGHNICYLCVDEVSECPLCKSDYGDTRNYFAEELVNSMTFPCKFEEYGCHRTFLGSELKEHQENCECQPYRCPELACQEVVGIHQMTKHLDKHGFKIMTGDIHQASVEIQDDHFDRKTEYNPWRITAFGAEFYTVSTRSRDGLWYFWAYGLGLQKDMKKFSYEVVLYSDEKQIMYRGAVQSLRNAPEDIMKNGACLITTDNIIKSIRKNGRIKCQVYFIHGKNWDQVRSTLTAGKGKPKQALKNLKKNPITKGKNKVLIPSTATFTCSSTSSPLVSQLGTPKNSRSRVLHNCIKASAMDLLKKEKAIIGSGASRSKLPKSKRSGSSVCNSRSTISEDENTFVQKVRETLRCPGCNEVITPPVYQCLIGHNVCHKCKTSRPDCALCRAPIGECRNFFAEELLYKTFQRCPHSKHGCKVCLPSAHMRSHEKVCDFAPFECPFNVCRAMLSAEELFDHLQTHQIAVINKELKTEILVPRNAPTMPICTIPNIITIDKVPFYPIVVRDVDGSWLFYIISQNHSKYRFELLIKKQSKTIAFQGPVQSLRTTFAQVKQKGTALIATERTVKCFKSHDKLSYQVKISKIDATPFDTNSSFSMPISWILVSKKGELVSKTELFANKKTSVSPDEDSDGDETTVSLPRNDPTIYISEAEDFESESGATSEHETSRASTVRDEESEYDSDNNNNSDETELNQNRTKEEKKSDGSGKIIAMDENNNIVEAEENGSVASASSSPNHKPKGERNSEDLPELSAGASAFRRSAPSVHNLSLAKEESVSSPSVPNSDRNYVLITDVNTDNCENARRSRSVSKNRVRLSQDVICCINNGTDPLLMRCNAPTKSQADLHSSPSRLTAMASKASKHHLLAAAWAEDEDETPPAPASSVVNEFDQLKQALEKLSKEGKQNADQDQDMPVMEEVGDLLTVKSLNGMSSAISAVNDAVINGGFDVVKSVISLFTSDKLEIDKTAENSSENLGAEDTQKK</sequence>
<dbReference type="PANTHER" id="PTHR45877:SF2">
    <property type="entry name" value="E3 UBIQUITIN-PROTEIN LIGASE SINA-RELATED"/>
    <property type="match status" value="1"/>
</dbReference>
<comment type="catalytic activity">
    <reaction evidence="1 10">
        <text>S-ubiquitinyl-[E2 ubiquitin-conjugating enzyme]-L-cysteine + [acceptor protein]-L-lysine = [E2 ubiquitin-conjugating enzyme]-L-cysteine + N(6)-ubiquitinyl-[acceptor protein]-L-lysine.</text>
        <dbReference type="EC" id="2.3.2.27"/>
    </reaction>
</comment>
<gene>
    <name evidence="14" type="ORF">ODALV1_LOCUS12454</name>
</gene>
<evidence type="ECO:0000259" key="13">
    <source>
        <dbReference type="PROSITE" id="PS51081"/>
    </source>
</evidence>
<dbReference type="InterPro" id="IPR013010">
    <property type="entry name" value="Znf_SIAH"/>
</dbReference>
<dbReference type="Gene3D" id="2.60.210.10">
    <property type="entry name" value="Apoptosis, Tumor Necrosis Factor Receptor Associated Protein 2, Chain A"/>
    <property type="match status" value="2"/>
</dbReference>
<keyword evidence="7 10" id="KW-0833">Ubl conjugation pathway</keyword>
<evidence type="ECO:0000256" key="11">
    <source>
        <dbReference type="SAM" id="MobiDB-lite"/>
    </source>
</evidence>
<dbReference type="InterPro" id="IPR049548">
    <property type="entry name" value="Sina-like_RING"/>
</dbReference>
<feature type="region of interest" description="Disordered" evidence="11">
    <location>
        <begin position="661"/>
        <end position="750"/>
    </location>
</feature>
<evidence type="ECO:0000256" key="5">
    <source>
        <dbReference type="ARBA" id="ARBA00022723"/>
    </source>
</evidence>
<feature type="domain" description="SIAH-type" evidence="13">
    <location>
        <begin position="79"/>
        <end position="137"/>
    </location>
</feature>
<dbReference type="PROSITE" id="PS50089">
    <property type="entry name" value="ZF_RING_2"/>
    <property type="match status" value="1"/>
</dbReference>
<organism evidence="14 15">
    <name type="scientific">Orchesella dallaii</name>
    <dbReference type="NCBI Taxonomy" id="48710"/>
    <lineage>
        <taxon>Eukaryota</taxon>
        <taxon>Metazoa</taxon>
        <taxon>Ecdysozoa</taxon>
        <taxon>Arthropoda</taxon>
        <taxon>Hexapoda</taxon>
        <taxon>Collembola</taxon>
        <taxon>Entomobryomorpha</taxon>
        <taxon>Entomobryoidea</taxon>
        <taxon>Orchesellidae</taxon>
        <taxon>Orchesellinae</taxon>
        <taxon>Orchesella</taxon>
    </lineage>
</organism>
<evidence type="ECO:0000256" key="3">
    <source>
        <dbReference type="ARBA" id="ARBA00009119"/>
    </source>
</evidence>
<keyword evidence="15" id="KW-1185">Reference proteome</keyword>
<dbReference type="InterPro" id="IPR018121">
    <property type="entry name" value="7-in-absentia-prot_TRAF-dom"/>
</dbReference>
<dbReference type="Pfam" id="PF21362">
    <property type="entry name" value="Sina_RING"/>
    <property type="match status" value="2"/>
</dbReference>
<comment type="domain">
    <text evidence="10">The SBD domain (substrate-binding domain) mediates the interaction with substrate proteins. It is related to the TRAF family.</text>
</comment>
<comment type="similarity">
    <text evidence="3 10">Belongs to the SINA (Seven in absentia) family.</text>
</comment>
<dbReference type="InterPro" id="IPR001841">
    <property type="entry name" value="Znf_RING"/>
</dbReference>
<dbReference type="Proteomes" id="UP001642540">
    <property type="component" value="Unassembled WGS sequence"/>
</dbReference>
<dbReference type="Pfam" id="PF03145">
    <property type="entry name" value="Sina_TRAF"/>
    <property type="match status" value="1"/>
</dbReference>
<feature type="compositionally biased region" description="Polar residues" evidence="11">
    <location>
        <begin position="766"/>
        <end position="775"/>
    </location>
</feature>
<dbReference type="InterPro" id="IPR008974">
    <property type="entry name" value="TRAF-like"/>
</dbReference>
<proteinExistence type="inferred from homology"/>
<accession>A0ABP1QKR0</accession>
<feature type="domain" description="SIAH-type" evidence="13">
    <location>
        <begin position="445"/>
        <end position="503"/>
    </location>
</feature>
<dbReference type="PANTHER" id="PTHR45877">
    <property type="entry name" value="E3 UBIQUITIN-PROTEIN LIGASE SIAH2"/>
    <property type="match status" value="1"/>
</dbReference>
<evidence type="ECO:0000256" key="10">
    <source>
        <dbReference type="RuleBase" id="RU201113"/>
    </source>
</evidence>
<keyword evidence="8 10" id="KW-0862">Zinc</keyword>